<gene>
    <name evidence="1" type="ORF">TPC1_17014</name>
</gene>
<name>A0A146K660_9EUKA</name>
<accession>A0A146K660</accession>
<organism evidence="1">
    <name type="scientific">Trepomonas sp. PC1</name>
    <dbReference type="NCBI Taxonomy" id="1076344"/>
    <lineage>
        <taxon>Eukaryota</taxon>
        <taxon>Metamonada</taxon>
        <taxon>Diplomonadida</taxon>
        <taxon>Hexamitidae</taxon>
        <taxon>Hexamitinae</taxon>
        <taxon>Trepomonas</taxon>
    </lineage>
</organism>
<feature type="non-terminal residue" evidence="1">
    <location>
        <position position="1"/>
    </location>
</feature>
<dbReference type="EMBL" id="GDID01005212">
    <property type="protein sequence ID" value="JAP91394.1"/>
    <property type="molecule type" value="Transcribed_RNA"/>
</dbReference>
<sequence length="114" mass="13349">TMRYWSVVSIQPYEVVLANSNGVSRAPLYLGALYAKIRFQIQDCHLLWLGIPPHSSIIIQYACLFRFSMRVPRPHIHNALSLHVYGLGCYRFARRYSGNRFYFLFLKVLRCFSS</sequence>
<proteinExistence type="predicted"/>
<evidence type="ECO:0000313" key="1">
    <source>
        <dbReference type="EMBL" id="JAP91394.1"/>
    </source>
</evidence>
<reference evidence="1" key="1">
    <citation type="submission" date="2015-07" db="EMBL/GenBank/DDBJ databases">
        <title>Adaptation to a free-living lifestyle via gene acquisitions in the diplomonad Trepomonas sp. PC1.</title>
        <authorList>
            <person name="Xu F."/>
            <person name="Jerlstrom-Hultqvist J."/>
            <person name="Kolisko M."/>
            <person name="Simpson A.G.B."/>
            <person name="Roger A.J."/>
            <person name="Svard S.G."/>
            <person name="Andersson J.O."/>
        </authorList>
    </citation>
    <scope>NUCLEOTIDE SEQUENCE</scope>
    <source>
        <strain evidence="1">PC1</strain>
    </source>
</reference>
<dbReference type="AlphaFoldDB" id="A0A146K660"/>
<protein>
    <submittedName>
        <fullName evidence="1">Uncharacterized protein</fullName>
    </submittedName>
</protein>
<feature type="non-terminal residue" evidence="1">
    <location>
        <position position="114"/>
    </location>
</feature>